<dbReference type="EMBL" id="MJFZ01000857">
    <property type="protein sequence ID" value="RAW24631.1"/>
    <property type="molecule type" value="Genomic_DNA"/>
</dbReference>
<dbReference type="Proteomes" id="UP000697107">
    <property type="component" value="Unassembled WGS sequence"/>
</dbReference>
<reference evidence="7" key="3">
    <citation type="submission" date="2021-01" db="EMBL/GenBank/DDBJ databases">
        <title>Phytophthora aleatoria, a newly-described species from Pinus radiata is distinct from Phytophthora cactorum isolates based on comparative genomics.</title>
        <authorList>
            <person name="Mcdougal R."/>
            <person name="Panda P."/>
            <person name="Williams N."/>
            <person name="Studholme D.J."/>
        </authorList>
    </citation>
    <scope>NUCLEOTIDE SEQUENCE</scope>
    <source>
        <strain evidence="7">NZFS 3830</strain>
    </source>
</reference>
<evidence type="ECO:0000313" key="6">
    <source>
        <dbReference type="EMBL" id="KAG3201547.1"/>
    </source>
</evidence>
<dbReference type="EMBL" id="RCMI01000669">
    <property type="protein sequence ID" value="KAG2901350.1"/>
    <property type="molecule type" value="Genomic_DNA"/>
</dbReference>
<dbReference type="Proteomes" id="UP000736787">
    <property type="component" value="Unassembled WGS sequence"/>
</dbReference>
<comment type="caution">
    <text evidence="8">The sequence shown here is derived from an EMBL/GenBank/DDBJ whole genome shotgun (WGS) entry which is preliminary data.</text>
</comment>
<evidence type="ECO:0000313" key="9">
    <source>
        <dbReference type="Proteomes" id="UP000251314"/>
    </source>
</evidence>
<dbReference type="EMBL" id="RCML01001161">
    <property type="protein sequence ID" value="KAG2964923.1"/>
    <property type="molecule type" value="Genomic_DNA"/>
</dbReference>
<dbReference type="OrthoDB" id="10299028at2759"/>
<reference evidence="2" key="2">
    <citation type="submission" date="2018-10" db="EMBL/GenBank/DDBJ databases">
        <title>Effector identification in a new, highly contiguous assembly of the strawberry crown rot pathogen Phytophthora cactorum.</title>
        <authorList>
            <person name="Armitage A.D."/>
            <person name="Nellist C.F."/>
            <person name="Bates H."/>
            <person name="Vickerstaff R.J."/>
            <person name="Harrison R.J."/>
        </authorList>
    </citation>
    <scope>NUCLEOTIDE SEQUENCE</scope>
    <source>
        <strain evidence="2">15-7</strain>
        <strain evidence="4">4032</strain>
        <strain evidence="3">4040</strain>
        <strain evidence="5">P415</strain>
        <strain evidence="6">P421</strain>
    </source>
</reference>
<dbReference type="Proteomes" id="UP000688947">
    <property type="component" value="Unassembled WGS sequence"/>
</dbReference>
<evidence type="ECO:0000313" key="7">
    <source>
        <dbReference type="EMBL" id="KAG6942689.1"/>
    </source>
</evidence>
<dbReference type="EMBL" id="RCMK01001185">
    <property type="protein sequence ID" value="KAG2899865.1"/>
    <property type="molecule type" value="Genomic_DNA"/>
</dbReference>
<keyword evidence="9" id="KW-1185">Reference proteome</keyword>
<dbReference type="VEuPathDB" id="FungiDB:PC110_g18942"/>
<evidence type="ECO:0000313" key="3">
    <source>
        <dbReference type="EMBL" id="KAG2899865.1"/>
    </source>
</evidence>
<dbReference type="Proteomes" id="UP000251314">
    <property type="component" value="Unassembled WGS sequence"/>
</dbReference>
<proteinExistence type="predicted"/>
<accession>A0A329RJT7</accession>
<evidence type="ECO:0000313" key="2">
    <source>
        <dbReference type="EMBL" id="KAG2835553.1"/>
    </source>
</evidence>
<feature type="region of interest" description="Disordered" evidence="1">
    <location>
        <begin position="55"/>
        <end position="78"/>
    </location>
</feature>
<protein>
    <submittedName>
        <fullName evidence="8">Uncharacterized protein</fullName>
    </submittedName>
</protein>
<dbReference type="EMBL" id="JAENGZ010002853">
    <property type="protein sequence ID" value="KAG6942689.1"/>
    <property type="molecule type" value="Genomic_DNA"/>
</dbReference>
<evidence type="ECO:0000256" key="1">
    <source>
        <dbReference type="SAM" id="MobiDB-lite"/>
    </source>
</evidence>
<dbReference type="AlphaFoldDB" id="A0A329RJT7"/>
<dbReference type="EMBL" id="RCMG01001128">
    <property type="protein sequence ID" value="KAG2835553.1"/>
    <property type="molecule type" value="Genomic_DNA"/>
</dbReference>
<evidence type="ECO:0000313" key="8">
    <source>
        <dbReference type="EMBL" id="RAW24631.1"/>
    </source>
</evidence>
<reference evidence="8 9" key="1">
    <citation type="submission" date="2018-01" db="EMBL/GenBank/DDBJ databases">
        <title>Draft genome of the strawberry crown rot pathogen Phytophthora cactorum.</title>
        <authorList>
            <person name="Armitage A.D."/>
            <person name="Lysoe E."/>
            <person name="Nellist C.F."/>
            <person name="Harrison R.J."/>
            <person name="Brurberg M.B."/>
        </authorList>
    </citation>
    <scope>NUCLEOTIDE SEQUENCE [LARGE SCALE GENOMIC DNA]</scope>
    <source>
        <strain evidence="8 9">10300</strain>
    </source>
</reference>
<name>A0A329RJT7_9STRA</name>
<evidence type="ECO:0000313" key="4">
    <source>
        <dbReference type="EMBL" id="KAG2901350.1"/>
    </source>
</evidence>
<dbReference type="Proteomes" id="UP000774804">
    <property type="component" value="Unassembled WGS sequence"/>
</dbReference>
<gene>
    <name evidence="7" type="ORF">JG687_00018911</name>
    <name evidence="8" type="ORF">PC110_g18942</name>
    <name evidence="2" type="ORF">PC113_g20193</name>
    <name evidence="4" type="ORF">PC115_g15905</name>
    <name evidence="3" type="ORF">PC117_g22118</name>
    <name evidence="5" type="ORF">PC118_g20036</name>
    <name evidence="6" type="ORF">PC129_g23504</name>
</gene>
<dbReference type="Proteomes" id="UP000735874">
    <property type="component" value="Unassembled WGS sequence"/>
</dbReference>
<dbReference type="Proteomes" id="UP000760860">
    <property type="component" value="Unassembled WGS sequence"/>
</dbReference>
<organism evidence="8 9">
    <name type="scientific">Phytophthora cactorum</name>
    <dbReference type="NCBI Taxonomy" id="29920"/>
    <lineage>
        <taxon>Eukaryota</taxon>
        <taxon>Sar</taxon>
        <taxon>Stramenopiles</taxon>
        <taxon>Oomycota</taxon>
        <taxon>Peronosporomycetes</taxon>
        <taxon>Peronosporales</taxon>
        <taxon>Peronosporaceae</taxon>
        <taxon>Phytophthora</taxon>
    </lineage>
</organism>
<sequence>MDDDERHGSDLEDRWNIYPGQAIPAKETEALYRYCSEDKSQEAGRKQARKQARVAASVGAKGSEDTVEKTGGTMVSKTTVPKTKQGCEYDSAACAAS</sequence>
<evidence type="ECO:0000313" key="5">
    <source>
        <dbReference type="EMBL" id="KAG2964923.1"/>
    </source>
</evidence>
<dbReference type="EMBL" id="RCMV01002719">
    <property type="protein sequence ID" value="KAG3201547.1"/>
    <property type="molecule type" value="Genomic_DNA"/>
</dbReference>